<accession>A0ABV6XAT5</accession>
<dbReference type="InterPro" id="IPR011009">
    <property type="entry name" value="Kinase-like_dom_sf"/>
</dbReference>
<dbReference type="EMBL" id="JBHEZY010000018">
    <property type="protein sequence ID" value="MFC1435372.1"/>
    <property type="molecule type" value="Genomic_DNA"/>
</dbReference>
<organism evidence="2 3">
    <name type="scientific">Streptacidiphilus alkalitolerans</name>
    <dbReference type="NCBI Taxonomy" id="3342712"/>
    <lineage>
        <taxon>Bacteria</taxon>
        <taxon>Bacillati</taxon>
        <taxon>Actinomycetota</taxon>
        <taxon>Actinomycetes</taxon>
        <taxon>Kitasatosporales</taxon>
        <taxon>Streptomycetaceae</taxon>
        <taxon>Streptacidiphilus</taxon>
    </lineage>
</organism>
<dbReference type="InterPro" id="IPR002575">
    <property type="entry name" value="Aminoglycoside_PTrfase"/>
</dbReference>
<evidence type="ECO:0000259" key="1">
    <source>
        <dbReference type="Pfam" id="PF01636"/>
    </source>
</evidence>
<sequence length="279" mass="30872">MTTTANDLERLAGRAEIVADHSWPGTSTTVLRLRKPDGRQMIAKLNSSRASFEREHYALSHWTRCIAPCSPQLIDADTEQGVLLMTAVPGQPLSTLTLPDDEEEEAYWQTGALLRLLHMAAPQQTLPHFGRDRAAYIRAQFQNGMAPLSPDEIDLTLDALTLLEELPPQQAQPSHLDLTSRNILWDGNRASILDFETSRYEAVGRDFLRITQRTLREHHGLRDAFYDGYGRTPTAEEETLMRICGVTDAAAIAITSTAAGQHEFATEAHRAVAAALGCV</sequence>
<gene>
    <name evidence="2" type="ORF">ACEZDB_32500</name>
</gene>
<protein>
    <submittedName>
        <fullName evidence="2">Phosphotransferase</fullName>
    </submittedName>
</protein>
<dbReference type="Pfam" id="PF01636">
    <property type="entry name" value="APH"/>
    <property type="match status" value="1"/>
</dbReference>
<dbReference type="RefSeq" id="WP_380558412.1">
    <property type="nucleotide sequence ID" value="NZ_JBHEZY010000018.1"/>
</dbReference>
<evidence type="ECO:0000313" key="2">
    <source>
        <dbReference type="EMBL" id="MFC1435372.1"/>
    </source>
</evidence>
<feature type="domain" description="Aminoglycoside phosphotransferase" evidence="1">
    <location>
        <begin position="25"/>
        <end position="234"/>
    </location>
</feature>
<comment type="caution">
    <text evidence="2">The sequence shown here is derived from an EMBL/GenBank/DDBJ whole genome shotgun (WGS) entry which is preliminary data.</text>
</comment>
<proteinExistence type="predicted"/>
<evidence type="ECO:0000313" key="3">
    <source>
        <dbReference type="Proteomes" id="UP001592530"/>
    </source>
</evidence>
<name>A0ABV6XAT5_9ACTN</name>
<dbReference type="Proteomes" id="UP001592530">
    <property type="component" value="Unassembled WGS sequence"/>
</dbReference>
<reference evidence="2 3" key="1">
    <citation type="submission" date="2024-09" db="EMBL/GenBank/DDBJ databases">
        <authorList>
            <person name="Lee S.D."/>
        </authorList>
    </citation>
    <scope>NUCLEOTIDE SEQUENCE [LARGE SCALE GENOMIC DNA]</scope>
    <source>
        <strain evidence="2 3">N1-3</strain>
    </source>
</reference>
<dbReference type="SUPFAM" id="SSF56112">
    <property type="entry name" value="Protein kinase-like (PK-like)"/>
    <property type="match status" value="1"/>
</dbReference>
<dbReference type="Gene3D" id="3.90.1200.10">
    <property type="match status" value="1"/>
</dbReference>